<accession>A0A485N4D3</accession>
<evidence type="ECO:0000313" key="2">
    <source>
        <dbReference type="Proteomes" id="UP000386466"/>
    </source>
</evidence>
<gene>
    <name evidence="1" type="ORF">LYPA_23C011818</name>
</gene>
<organism evidence="1 2">
    <name type="scientific">Lynx pardinus</name>
    <name type="common">Iberian lynx</name>
    <name type="synonym">Felis pardina</name>
    <dbReference type="NCBI Taxonomy" id="191816"/>
    <lineage>
        <taxon>Eukaryota</taxon>
        <taxon>Metazoa</taxon>
        <taxon>Chordata</taxon>
        <taxon>Craniata</taxon>
        <taxon>Vertebrata</taxon>
        <taxon>Euteleostomi</taxon>
        <taxon>Mammalia</taxon>
        <taxon>Eutheria</taxon>
        <taxon>Laurasiatheria</taxon>
        <taxon>Carnivora</taxon>
        <taxon>Feliformia</taxon>
        <taxon>Felidae</taxon>
        <taxon>Felinae</taxon>
        <taxon>Lynx</taxon>
    </lineage>
</organism>
<evidence type="ECO:0000313" key="1">
    <source>
        <dbReference type="EMBL" id="VFV27094.1"/>
    </source>
</evidence>
<dbReference type="Proteomes" id="UP000386466">
    <property type="component" value="Unassembled WGS sequence"/>
</dbReference>
<dbReference type="EMBL" id="CAAGRJ010009525">
    <property type="protein sequence ID" value="VFV27094.1"/>
    <property type="molecule type" value="Genomic_DNA"/>
</dbReference>
<proteinExistence type="predicted"/>
<name>A0A485N4D3_LYNPA</name>
<keyword evidence="2" id="KW-1185">Reference proteome</keyword>
<protein>
    <submittedName>
        <fullName evidence="1">Uncharacterized protein</fullName>
    </submittedName>
</protein>
<reference evidence="1 2" key="1">
    <citation type="submission" date="2019-01" db="EMBL/GenBank/DDBJ databases">
        <authorList>
            <person name="Alioto T."/>
            <person name="Alioto T."/>
        </authorList>
    </citation>
    <scope>NUCLEOTIDE SEQUENCE [LARGE SCALE GENOMIC DNA]</scope>
</reference>
<sequence>MFLSLCQDKSAKETGKQHCHCRLERDRESVCASPGRVAPPSFLFRLPLPLQIGTSNHELPVDFLSPGKKSKLELNCIETSPRSRGENGMVAAAPGSA</sequence>
<dbReference type="AlphaFoldDB" id="A0A485N4D3"/>
<feature type="non-terminal residue" evidence="1">
    <location>
        <position position="97"/>
    </location>
</feature>